<feature type="transmembrane region" description="Helical" evidence="1">
    <location>
        <begin position="114"/>
        <end position="136"/>
    </location>
</feature>
<proteinExistence type="predicted"/>
<sequence length="169" mass="18537">MIRHGIMFVIGGAVLVAASAALGTAVVRGIRRQRRTLARGLTAEARCLETYVTHDGDHSSSTRHVILGFRTQDGSEIRIEDTSRVPRVVGDVAQVRYLPDRPHRAIVIGSSPMIFGWTLLTIFCLLLACGSALSFMKGYGVFDPTHPTDPSTVFPNPDDPFPTFPWPTY</sequence>
<reference evidence="2 3" key="1">
    <citation type="submission" date="2021-01" db="EMBL/GenBank/DDBJ databases">
        <title>Streptomyces acididurans sp. nov., isolated from a peat swamp forest soil.</title>
        <authorList>
            <person name="Chantavorakit T."/>
            <person name="Duangmal K."/>
        </authorList>
    </citation>
    <scope>NUCLEOTIDE SEQUENCE [LARGE SCALE GENOMIC DNA]</scope>
    <source>
        <strain evidence="2 3">KK5PA1</strain>
    </source>
</reference>
<accession>A0ABS2TZX6</accession>
<dbReference type="Proteomes" id="UP000749040">
    <property type="component" value="Unassembled WGS sequence"/>
</dbReference>
<feature type="transmembrane region" description="Helical" evidence="1">
    <location>
        <begin position="6"/>
        <end position="27"/>
    </location>
</feature>
<evidence type="ECO:0000313" key="2">
    <source>
        <dbReference type="EMBL" id="MBM9508904.1"/>
    </source>
</evidence>
<keyword evidence="3" id="KW-1185">Reference proteome</keyword>
<dbReference type="EMBL" id="JADKYB010000021">
    <property type="protein sequence ID" value="MBM9508904.1"/>
    <property type="molecule type" value="Genomic_DNA"/>
</dbReference>
<name>A0ABS2TZX6_9ACTN</name>
<keyword evidence="1" id="KW-1133">Transmembrane helix</keyword>
<protein>
    <submittedName>
        <fullName evidence="2">DUF3592 domain-containing protein</fullName>
    </submittedName>
</protein>
<organism evidence="2 3">
    <name type="scientific">Actinacidiphila acididurans</name>
    <dbReference type="NCBI Taxonomy" id="2784346"/>
    <lineage>
        <taxon>Bacteria</taxon>
        <taxon>Bacillati</taxon>
        <taxon>Actinomycetota</taxon>
        <taxon>Actinomycetes</taxon>
        <taxon>Kitasatosporales</taxon>
        <taxon>Streptomycetaceae</taxon>
        <taxon>Actinacidiphila</taxon>
    </lineage>
</organism>
<dbReference type="RefSeq" id="WP_205361375.1">
    <property type="nucleotide sequence ID" value="NZ_JADKYB010000021.1"/>
</dbReference>
<comment type="caution">
    <text evidence="2">The sequence shown here is derived from an EMBL/GenBank/DDBJ whole genome shotgun (WGS) entry which is preliminary data.</text>
</comment>
<evidence type="ECO:0000256" key="1">
    <source>
        <dbReference type="SAM" id="Phobius"/>
    </source>
</evidence>
<keyword evidence="1" id="KW-0812">Transmembrane</keyword>
<keyword evidence="1" id="KW-0472">Membrane</keyword>
<gene>
    <name evidence="2" type="ORF">ITX44_31010</name>
</gene>
<evidence type="ECO:0000313" key="3">
    <source>
        <dbReference type="Proteomes" id="UP000749040"/>
    </source>
</evidence>